<keyword evidence="3" id="KW-1185">Reference proteome</keyword>
<sequence length="89" mass="9068">MRRADHAAVQPGGDSADPVVVEEAPPRPLVRVVGALDREVRVLAAGQFLPAGAVGLGEKPDVDYVASGSIGGRSPGLSGSGADWVWPAR</sequence>
<evidence type="ECO:0000256" key="1">
    <source>
        <dbReference type="SAM" id="MobiDB-lite"/>
    </source>
</evidence>
<organism evidence="2 3">
    <name type="scientific">Amycolatopsis bullii</name>
    <dbReference type="NCBI Taxonomy" id="941987"/>
    <lineage>
        <taxon>Bacteria</taxon>
        <taxon>Bacillati</taxon>
        <taxon>Actinomycetota</taxon>
        <taxon>Actinomycetes</taxon>
        <taxon>Pseudonocardiales</taxon>
        <taxon>Pseudonocardiaceae</taxon>
        <taxon>Amycolatopsis</taxon>
    </lineage>
</organism>
<dbReference type="EMBL" id="BNAW01000027">
    <property type="protein sequence ID" value="GHG27792.1"/>
    <property type="molecule type" value="Genomic_DNA"/>
</dbReference>
<protein>
    <submittedName>
        <fullName evidence="2">Uncharacterized protein</fullName>
    </submittedName>
</protein>
<evidence type="ECO:0000313" key="2">
    <source>
        <dbReference type="EMBL" id="GHG27792.1"/>
    </source>
</evidence>
<gene>
    <name evidence="2" type="ORF">GCM10017567_54180</name>
</gene>
<feature type="region of interest" description="Disordered" evidence="1">
    <location>
        <begin position="1"/>
        <end position="22"/>
    </location>
</feature>
<dbReference type="Proteomes" id="UP000649955">
    <property type="component" value="Unassembled WGS sequence"/>
</dbReference>
<evidence type="ECO:0000313" key="3">
    <source>
        <dbReference type="Proteomes" id="UP000649955"/>
    </source>
</evidence>
<accession>A0ABQ3KN04</accession>
<proteinExistence type="predicted"/>
<reference evidence="3" key="1">
    <citation type="journal article" date="2019" name="Int. J. Syst. Evol. Microbiol.">
        <title>The Global Catalogue of Microorganisms (GCM) 10K type strain sequencing project: providing services to taxonomists for standard genome sequencing and annotation.</title>
        <authorList>
            <consortium name="The Broad Institute Genomics Platform"/>
            <consortium name="The Broad Institute Genome Sequencing Center for Infectious Disease"/>
            <person name="Wu L."/>
            <person name="Ma J."/>
        </authorList>
    </citation>
    <scope>NUCLEOTIDE SEQUENCE [LARGE SCALE GENOMIC DNA]</scope>
    <source>
        <strain evidence="3">CGMCC 4.7680</strain>
    </source>
</reference>
<name>A0ABQ3KN04_9PSEU</name>
<feature type="region of interest" description="Disordered" evidence="1">
    <location>
        <begin position="68"/>
        <end position="89"/>
    </location>
</feature>
<comment type="caution">
    <text evidence="2">The sequence shown here is derived from an EMBL/GenBank/DDBJ whole genome shotgun (WGS) entry which is preliminary data.</text>
</comment>